<dbReference type="Proteomes" id="UP000299102">
    <property type="component" value="Unassembled WGS sequence"/>
</dbReference>
<gene>
    <name evidence="1" type="ORF">EVAR_85775_1</name>
</gene>
<sequence>MKFVIKRRYSVNRNAVEKKGSRYVIPAQYIIRNQFRAAKFLALYFNARDREKTSQVPVGVAYRGTRTKTIYLYVKLGTNNTVKLADQAVVAAGGEEIIAWK</sequence>
<name>A0A4C2A1K1_EUMVA</name>
<keyword evidence="2" id="KW-1185">Reference proteome</keyword>
<evidence type="ECO:0000313" key="1">
    <source>
        <dbReference type="EMBL" id="GBP93888.1"/>
    </source>
</evidence>
<proteinExistence type="predicted"/>
<organism evidence="1 2">
    <name type="scientific">Eumeta variegata</name>
    <name type="common">Bagworm moth</name>
    <name type="synonym">Eumeta japonica</name>
    <dbReference type="NCBI Taxonomy" id="151549"/>
    <lineage>
        <taxon>Eukaryota</taxon>
        <taxon>Metazoa</taxon>
        <taxon>Ecdysozoa</taxon>
        <taxon>Arthropoda</taxon>
        <taxon>Hexapoda</taxon>
        <taxon>Insecta</taxon>
        <taxon>Pterygota</taxon>
        <taxon>Neoptera</taxon>
        <taxon>Endopterygota</taxon>
        <taxon>Lepidoptera</taxon>
        <taxon>Glossata</taxon>
        <taxon>Ditrysia</taxon>
        <taxon>Tineoidea</taxon>
        <taxon>Psychidae</taxon>
        <taxon>Oiketicinae</taxon>
        <taxon>Eumeta</taxon>
    </lineage>
</organism>
<accession>A0A4C2A1K1</accession>
<dbReference type="AlphaFoldDB" id="A0A4C2A1K1"/>
<dbReference type="EMBL" id="BGZK01002432">
    <property type="protein sequence ID" value="GBP93888.1"/>
    <property type="molecule type" value="Genomic_DNA"/>
</dbReference>
<reference evidence="1 2" key="1">
    <citation type="journal article" date="2019" name="Commun. Biol.">
        <title>The bagworm genome reveals a unique fibroin gene that provides high tensile strength.</title>
        <authorList>
            <person name="Kono N."/>
            <person name="Nakamura H."/>
            <person name="Ohtoshi R."/>
            <person name="Tomita M."/>
            <person name="Numata K."/>
            <person name="Arakawa K."/>
        </authorList>
    </citation>
    <scope>NUCLEOTIDE SEQUENCE [LARGE SCALE GENOMIC DNA]</scope>
</reference>
<comment type="caution">
    <text evidence="1">The sequence shown here is derived from an EMBL/GenBank/DDBJ whole genome shotgun (WGS) entry which is preliminary data.</text>
</comment>
<evidence type="ECO:0000313" key="2">
    <source>
        <dbReference type="Proteomes" id="UP000299102"/>
    </source>
</evidence>
<protein>
    <submittedName>
        <fullName evidence="1">Uncharacterized protein</fullName>
    </submittedName>
</protein>